<feature type="domain" description="Rad50/SbcC-type AAA" evidence="5">
    <location>
        <begin position="5"/>
        <end position="314"/>
    </location>
</feature>
<comment type="subunit">
    <text evidence="2">Heterodimer of SbcC and SbcD.</text>
</comment>
<dbReference type="PANTHER" id="PTHR32114">
    <property type="entry name" value="ABC TRANSPORTER ABCH.3"/>
    <property type="match status" value="1"/>
</dbReference>
<keyword evidence="7" id="KW-1185">Reference proteome</keyword>
<dbReference type="Pfam" id="PF13558">
    <property type="entry name" value="SbcC_Walker_B"/>
    <property type="match status" value="1"/>
</dbReference>
<keyword evidence="4" id="KW-0175">Coiled coil</keyword>
<feature type="coiled-coil region" evidence="4">
    <location>
        <begin position="525"/>
        <end position="559"/>
    </location>
</feature>
<dbReference type="Proteomes" id="UP000199263">
    <property type="component" value="Unassembled WGS sequence"/>
</dbReference>
<evidence type="ECO:0000256" key="3">
    <source>
        <dbReference type="ARBA" id="ARBA00013368"/>
    </source>
</evidence>
<accession>A0A1I1PXI7</accession>
<feature type="coiled-coil region" evidence="4">
    <location>
        <begin position="915"/>
        <end position="942"/>
    </location>
</feature>
<dbReference type="AlphaFoldDB" id="A0A1I1PXI7"/>
<dbReference type="STRING" id="119641.SAMN05421842_12149"/>
<keyword evidence="6" id="KW-0540">Nuclease</keyword>
<feature type="coiled-coil region" evidence="4">
    <location>
        <begin position="212"/>
        <end position="327"/>
    </location>
</feature>
<comment type="similarity">
    <text evidence="1">Belongs to the SMC family. SbcC subfamily.</text>
</comment>
<dbReference type="RefSeq" id="WP_090092582.1">
    <property type="nucleotide sequence ID" value="NZ_FOMG01000021.1"/>
</dbReference>
<feature type="coiled-coil region" evidence="4">
    <location>
        <begin position="602"/>
        <end position="697"/>
    </location>
</feature>
<reference evidence="6 7" key="1">
    <citation type="submission" date="2016-10" db="EMBL/GenBank/DDBJ databases">
        <authorList>
            <person name="de Groot N.N."/>
        </authorList>
    </citation>
    <scope>NUCLEOTIDE SEQUENCE [LARGE SCALE GENOMIC DNA]</scope>
    <source>
        <strain evidence="6 7">DSM 12992</strain>
    </source>
</reference>
<evidence type="ECO:0000313" key="6">
    <source>
        <dbReference type="EMBL" id="SFD14427.1"/>
    </source>
</evidence>
<feature type="coiled-coil region" evidence="4">
    <location>
        <begin position="359"/>
        <end position="393"/>
    </location>
</feature>
<dbReference type="PANTHER" id="PTHR32114:SF2">
    <property type="entry name" value="ABC TRANSPORTER ABCH.3"/>
    <property type="match status" value="1"/>
</dbReference>
<dbReference type="GO" id="GO:0006302">
    <property type="term" value="P:double-strand break repair"/>
    <property type="evidence" value="ECO:0007669"/>
    <property type="project" value="InterPro"/>
</dbReference>
<evidence type="ECO:0000256" key="2">
    <source>
        <dbReference type="ARBA" id="ARBA00011322"/>
    </source>
</evidence>
<dbReference type="Gene3D" id="3.40.50.300">
    <property type="entry name" value="P-loop containing nucleotide triphosphate hydrolases"/>
    <property type="match status" value="2"/>
</dbReference>
<evidence type="ECO:0000259" key="5">
    <source>
        <dbReference type="Pfam" id="PF13476"/>
    </source>
</evidence>
<feature type="coiled-coil region" evidence="4">
    <location>
        <begin position="759"/>
        <end position="793"/>
    </location>
</feature>
<evidence type="ECO:0000256" key="4">
    <source>
        <dbReference type="SAM" id="Coils"/>
    </source>
</evidence>
<feature type="coiled-coil region" evidence="4">
    <location>
        <begin position="967"/>
        <end position="1018"/>
    </location>
</feature>
<dbReference type="InterPro" id="IPR027417">
    <property type="entry name" value="P-loop_NTPase"/>
</dbReference>
<dbReference type="GO" id="GO:0016887">
    <property type="term" value="F:ATP hydrolysis activity"/>
    <property type="evidence" value="ECO:0007669"/>
    <property type="project" value="InterPro"/>
</dbReference>
<dbReference type="OrthoDB" id="9795626at2"/>
<dbReference type="EMBL" id="FOMG01000021">
    <property type="protein sequence ID" value="SFD14427.1"/>
    <property type="molecule type" value="Genomic_DNA"/>
</dbReference>
<dbReference type="Pfam" id="PF13476">
    <property type="entry name" value="AAA_23"/>
    <property type="match status" value="1"/>
</dbReference>
<dbReference type="InterPro" id="IPR038729">
    <property type="entry name" value="Rad50/SbcC_AAA"/>
</dbReference>
<organism evidence="6 7">
    <name type="scientific">Clostridium uliginosum</name>
    <dbReference type="NCBI Taxonomy" id="119641"/>
    <lineage>
        <taxon>Bacteria</taxon>
        <taxon>Bacillati</taxon>
        <taxon>Bacillota</taxon>
        <taxon>Clostridia</taxon>
        <taxon>Eubacteriales</taxon>
        <taxon>Clostridiaceae</taxon>
        <taxon>Clostridium</taxon>
    </lineage>
</organism>
<name>A0A1I1PXI7_9CLOT</name>
<dbReference type="GO" id="GO:0004527">
    <property type="term" value="F:exonuclease activity"/>
    <property type="evidence" value="ECO:0007669"/>
    <property type="project" value="UniProtKB-KW"/>
</dbReference>
<evidence type="ECO:0000313" key="7">
    <source>
        <dbReference type="Proteomes" id="UP000199263"/>
    </source>
</evidence>
<sequence>MRPIKLKIKGLNSFIEEQTIDFNKLTDRGFFGIFGPTGSGKSTILDGITLALYGEISRKSSNYINTNCDRLNVSFEFQISGTEVRRYVVSREFKRGKEGNIKTTKAKIVDITNTEEVLDDKSKAVTKKCEEIIGLGLDDFTRTVVLPQGKFSEFLKLEGKSRREMLERLFNLQKYGNNLSIKLARETNKEKVENNVLIGQLKGFEDISEDKFKDKNAELELAQINLNNASNELKNIEKTYKDSQEVWDLQLELSSYKEHEEKLNIKSKEIEDNKLKLKLGECALKVNPYIISYENILKESVEVQAQIKELEEKFKILKAQKEDAEKKLIVSRERKDNEVPELKIKEQKINDGIEEKKYLDILECEIKDTEIKVIELRAKYKKYKNIQDDIEQKIILSKSKIKSLEEDFDKLKIDENLKIKVQKGLIVSEKYNLLDKNIRINKEKITTINNDIKNEKLQQKDLEKLFKENSNLLDKDKNNLEELIKNSPGKQEVLLVLQKELSKCTDKWDKFKLYSDDVKKSQVLIEEFKELLEKNSNEKINVESKLSSLKEKYKKIELENLAFKIRRDLKEGEACPVCGSLEHHIKHIKNKNEDNFLKDINLGELEKEISLNENKAKEIDKEITVGKTRITSEKEKIKEKQSELESLGEDFKKSSVEDLKMNFNKLQKDLEDYKVKKESLEDKVNKLKDENHVLENKVSKISTIIKEKETQLVLINDEHKNNLGEFNKISEDLTLIKEETKVDDFKQKSDDISDADKKRDGLSNQIKEIRFELESLGKEKDKIQSELNEVKEEGTEASTSLKEKKKNRDEKINLIRNKLLEESDLFDASNNIKKGKLIELLHSVQKGIESIEKQFKLDDEFKLLIDGKYQECNEKVISAITKQNELNKRSLLEKDNLNTILKEEDFESIEEVKKNIISKKDIEELKIEIEKYKEDLSKIKGAIEGSIKKLNNREVTEEQWVKVQSNLEEKQSEIKILNEAKIKLDEELKFISNKLKELKDLVKKKEKLDHKLALLDDLDKLFKGKKFVEFVAITQLKYISKQASKKLKEITNGNYGLEVDENGKFIIRDYKNGGAERDASTLSGGETFLTSLALALALSSQIQLKGTAPLELFFLDEGFGTLDDNLLEVVMNSLEKLHNDKLKVGIISHVEAIKNRVPVKLILTPAESGEGGSKVRLERS</sequence>
<keyword evidence="6" id="KW-0269">Exonuclease</keyword>
<keyword evidence="6" id="KW-0378">Hydrolase</keyword>
<protein>
    <recommendedName>
        <fullName evidence="3">Nuclease SbcCD subunit C</fullName>
    </recommendedName>
</protein>
<proteinExistence type="inferred from homology"/>
<evidence type="ECO:0000256" key="1">
    <source>
        <dbReference type="ARBA" id="ARBA00006930"/>
    </source>
</evidence>
<gene>
    <name evidence="6" type="ORF">SAMN05421842_12149</name>
</gene>
<dbReference type="SUPFAM" id="SSF52540">
    <property type="entry name" value="P-loop containing nucleoside triphosphate hydrolases"/>
    <property type="match status" value="2"/>
</dbReference>